<dbReference type="KEGG" id="gsu:GSU2592"/>
<dbReference type="EnsemblBacteria" id="AAR35965">
    <property type="protein sequence ID" value="AAR35965"/>
    <property type="gene ID" value="GSU2592"/>
</dbReference>
<dbReference type="STRING" id="243231.GSU2592"/>
<keyword evidence="2" id="KW-1185">Reference proteome</keyword>
<proteinExistence type="predicted"/>
<dbReference type="Proteomes" id="UP000000577">
    <property type="component" value="Chromosome"/>
</dbReference>
<evidence type="ECO:0000313" key="1">
    <source>
        <dbReference type="EMBL" id="AAR35965.1"/>
    </source>
</evidence>
<dbReference type="PATRIC" id="fig|243231.5.peg.2623"/>
<dbReference type="OrthoDB" id="4774809at2"/>
<name>Q749Z9_GEOSL</name>
<dbReference type="InParanoid" id="Q749Z9"/>
<dbReference type="InterPro" id="IPR035897">
    <property type="entry name" value="Toll_tir_struct_dom_sf"/>
</dbReference>
<protein>
    <recommendedName>
        <fullName evidence="3">TIR domain-containing protein</fullName>
    </recommendedName>
</protein>
<dbReference type="EMBL" id="AE017180">
    <property type="protein sequence ID" value="AAR35965.1"/>
    <property type="molecule type" value="Genomic_DNA"/>
</dbReference>
<evidence type="ECO:0008006" key="3">
    <source>
        <dbReference type="Google" id="ProtNLM"/>
    </source>
</evidence>
<dbReference type="HOGENOM" id="CLU_628159_0_0_7"/>
<organism evidence="1 2">
    <name type="scientific">Geobacter sulfurreducens (strain ATCC 51573 / DSM 12127 / PCA)</name>
    <dbReference type="NCBI Taxonomy" id="243231"/>
    <lineage>
        <taxon>Bacteria</taxon>
        <taxon>Pseudomonadati</taxon>
        <taxon>Thermodesulfobacteriota</taxon>
        <taxon>Desulfuromonadia</taxon>
        <taxon>Geobacterales</taxon>
        <taxon>Geobacteraceae</taxon>
        <taxon>Geobacter</taxon>
    </lineage>
</organism>
<dbReference type="SMR" id="Q749Z9"/>
<gene>
    <name evidence="1" type="ordered locus">GSU2592</name>
</gene>
<reference evidence="1 2" key="2">
    <citation type="journal article" date="2012" name="BMC Genomics">
        <title>Comparative genomic analysis of Geobacter sulfurreducens KN400, a strain with enhanced capacity for extracellular electron transfer and electricity production.</title>
        <authorList>
            <person name="Butler J.E."/>
            <person name="Young N.D."/>
            <person name="Aklujkar M."/>
            <person name="Lovley D.R."/>
        </authorList>
    </citation>
    <scope>NUCLEOTIDE SEQUENCE [LARGE SCALE GENOMIC DNA]</scope>
    <source>
        <strain evidence="2">ATCC 51573 / DSM 12127 / PCA</strain>
    </source>
</reference>
<dbReference type="Gene3D" id="3.40.50.10140">
    <property type="entry name" value="Toll/interleukin-1 receptor homology (TIR) domain"/>
    <property type="match status" value="1"/>
</dbReference>
<accession>Q749Z9</accession>
<dbReference type="SUPFAM" id="SSF52200">
    <property type="entry name" value="Toll/Interleukin receptor TIR domain"/>
    <property type="match status" value="1"/>
</dbReference>
<reference evidence="1 2" key="1">
    <citation type="journal article" date="2003" name="Science">
        <title>Genome of Geobacter sulfurreducens: metal reduction in subsurface environments.</title>
        <authorList>
            <person name="Methe B.A."/>
            <person name="Nelson K.E."/>
            <person name="Eisen J.A."/>
            <person name="Paulsen I.T."/>
            <person name="Nelson W."/>
            <person name="Heidelberg J.F."/>
            <person name="Wu D."/>
            <person name="Wu M."/>
            <person name="Ward N."/>
            <person name="Beanan M.J."/>
            <person name="Dodson R.J."/>
            <person name="Madupu R."/>
            <person name="Brinkac L.M."/>
            <person name="Daugherty S.C."/>
            <person name="DeBoy R.T."/>
            <person name="Durkin A.S."/>
            <person name="Gwinn M."/>
            <person name="Kolonay J.F."/>
            <person name="Sullivan S.A."/>
            <person name="Haft D.H."/>
            <person name="Selengut J."/>
            <person name="Davidsen T.M."/>
            <person name="Zafar N."/>
            <person name="White O."/>
            <person name="Tran B."/>
            <person name="Romero C."/>
            <person name="Forberger H.A."/>
            <person name="Weidman J."/>
            <person name="Khouri H."/>
            <person name="Feldblyum T.V."/>
            <person name="Utterback T.R."/>
            <person name="Van Aken S.E."/>
            <person name="Lovley D.R."/>
            <person name="Fraser C.M."/>
        </authorList>
    </citation>
    <scope>NUCLEOTIDE SEQUENCE [LARGE SCALE GENOMIC DNA]</scope>
    <source>
        <strain evidence="2">ATCC 51573 / DSM 12127 / PCA</strain>
    </source>
</reference>
<evidence type="ECO:0000313" key="2">
    <source>
        <dbReference type="Proteomes" id="UP000000577"/>
    </source>
</evidence>
<dbReference type="RefSeq" id="WP_010943230.1">
    <property type="nucleotide sequence ID" value="NC_002939.5"/>
</dbReference>
<sequence length="436" mass="49281">MGQFSISEVGHFYIAANNGLSKSRFGIVVLSKAFIGKQWPEWELDGLVQRQNNSLNSVILPVWLGLSYEEVLDFSSPLADRFAIQAEKGLEYVVNELLKVINPQGSSLVVARNRLVELGFNPPVVTSDWWHQAIEYCGSNSLEGTFQDAMGWGHWGFPLPPVGDTTAEKGERIAWAALQLNWQKIANNCSISQITKPETIHEFINNTPGLRQACLEYPHYLATYAPQLTIPGFGGDFEKIYDKWLENSQKKQRAEKERKSRSGTALTTDGDVPTCDELLALHEPNFGNYESATIACNFVQGDLMGPPVKVYDTIDYLIWLLSDASAWLPEKTRNYLIDGLKKWAVWLWTEYSNDSDLPSNNETSSLQEALSRAETFKAFRITPKINKDIESRFSYTINILDLPESVDEIKKAFLGCGAIQEWFSSRTRRKKKSNPY</sequence>
<dbReference type="AlphaFoldDB" id="Q749Z9"/>
<dbReference type="eggNOG" id="COG1262">
    <property type="taxonomic scope" value="Bacteria"/>
</dbReference>